<dbReference type="SUPFAM" id="SSF53800">
    <property type="entry name" value="Chelatase"/>
    <property type="match status" value="1"/>
</dbReference>
<proteinExistence type="predicted"/>
<evidence type="ECO:0000256" key="2">
    <source>
        <dbReference type="ARBA" id="ARBA00023239"/>
    </source>
</evidence>
<dbReference type="PANTHER" id="PTHR33542:SF3">
    <property type="entry name" value="SIROHYDROCHLORIN FERROCHELATASE, CHLOROPLASTIC"/>
    <property type="match status" value="1"/>
</dbReference>
<comment type="caution">
    <text evidence="3">The sequence shown here is derived from an EMBL/GenBank/DDBJ whole genome shotgun (WGS) entry which is preliminary data.</text>
</comment>
<keyword evidence="4" id="KW-1185">Reference proteome</keyword>
<dbReference type="Pfam" id="PF01903">
    <property type="entry name" value="CbiX"/>
    <property type="match status" value="2"/>
</dbReference>
<evidence type="ECO:0000256" key="1">
    <source>
        <dbReference type="ARBA" id="ARBA00022723"/>
    </source>
</evidence>
<keyword evidence="1" id="KW-0479">Metal-binding</keyword>
<dbReference type="RefSeq" id="WP_120193647.1">
    <property type="nucleotide sequence ID" value="NZ_RAPK01000010.1"/>
</dbReference>
<keyword evidence="2" id="KW-0456">Lyase</keyword>
<protein>
    <submittedName>
        <fullName evidence="3">Sirohydrochlorin ferrochelatase/sirohydrochlorin cobaltochelatase</fullName>
    </submittedName>
</protein>
<dbReference type="AlphaFoldDB" id="A0A419UZJ2"/>
<dbReference type="PANTHER" id="PTHR33542">
    <property type="entry name" value="SIROHYDROCHLORIN FERROCHELATASE, CHLOROPLASTIC"/>
    <property type="match status" value="1"/>
</dbReference>
<name>A0A419UZJ2_9BACL</name>
<dbReference type="CDD" id="cd03414">
    <property type="entry name" value="CbiX_SirB_C"/>
    <property type="match status" value="1"/>
</dbReference>
<dbReference type="InterPro" id="IPR002762">
    <property type="entry name" value="CbiX-like"/>
</dbReference>
<organism evidence="3 4">
    <name type="scientific">Sinobaca qinghaiensis</name>
    <dbReference type="NCBI Taxonomy" id="342944"/>
    <lineage>
        <taxon>Bacteria</taxon>
        <taxon>Bacillati</taxon>
        <taxon>Bacillota</taxon>
        <taxon>Bacilli</taxon>
        <taxon>Bacillales</taxon>
        <taxon>Sporolactobacillaceae</taxon>
        <taxon>Sinobaca</taxon>
    </lineage>
</organism>
<dbReference type="CDD" id="cd03416">
    <property type="entry name" value="CbiX_SirB_N"/>
    <property type="match status" value="1"/>
</dbReference>
<dbReference type="GO" id="GO:0046872">
    <property type="term" value="F:metal ion binding"/>
    <property type="evidence" value="ECO:0007669"/>
    <property type="project" value="UniProtKB-KW"/>
</dbReference>
<dbReference type="Gene3D" id="3.40.50.1400">
    <property type="match status" value="2"/>
</dbReference>
<accession>A0A419UZJ2</accession>
<dbReference type="GO" id="GO:0016829">
    <property type="term" value="F:lyase activity"/>
    <property type="evidence" value="ECO:0007669"/>
    <property type="project" value="UniProtKB-KW"/>
</dbReference>
<evidence type="ECO:0000313" key="3">
    <source>
        <dbReference type="EMBL" id="RKD71088.1"/>
    </source>
</evidence>
<sequence length="256" mass="28406">MEAILYVGHGSRVKAGNEQMKDFVEKAKQAVDCDIQEICFLELAAPDITEGMKRCVERGATSILAVPVLLFSAGHMKVDIPEELVKAMEHYPDVPVRFGKPFGVHEEILNVLEKRLSAAGWKQGDDADFLMVGRGSSDIGALRDFSAMCTHLQNRTKAKRVEKAYLAAALPTFDEGLESISSSEAQAIYVLPYLLFTGMLMKELNEKIAAKSREINIPIILCDPLGFDKDLVRILCERVEDTKSRPIFTGEVIPYV</sequence>
<evidence type="ECO:0000313" key="4">
    <source>
        <dbReference type="Proteomes" id="UP000285120"/>
    </source>
</evidence>
<reference evidence="3 4" key="1">
    <citation type="submission" date="2018-09" db="EMBL/GenBank/DDBJ databases">
        <title>Genomic Encyclopedia of Archaeal and Bacterial Type Strains, Phase II (KMG-II): from individual species to whole genera.</title>
        <authorList>
            <person name="Goeker M."/>
        </authorList>
    </citation>
    <scope>NUCLEOTIDE SEQUENCE [LARGE SCALE GENOMIC DNA]</scope>
    <source>
        <strain evidence="3 4">DSM 17008</strain>
    </source>
</reference>
<dbReference type="EMBL" id="RAPK01000010">
    <property type="protein sequence ID" value="RKD71088.1"/>
    <property type="molecule type" value="Genomic_DNA"/>
</dbReference>
<dbReference type="InterPro" id="IPR050963">
    <property type="entry name" value="Sirohydro_Cobaltochel/CbiX"/>
</dbReference>
<gene>
    <name evidence="3" type="ORF">ATL39_2478</name>
</gene>
<dbReference type="OrthoDB" id="9797895at2"/>
<dbReference type="Proteomes" id="UP000285120">
    <property type="component" value="Unassembled WGS sequence"/>
</dbReference>